<reference evidence="3" key="1">
    <citation type="journal article" date="2011" name="Nature">
        <title>Genome sequence and analysis of the tuber crop potato.</title>
        <authorList>
            <consortium name="The Potato Genome Sequencing Consortium"/>
        </authorList>
    </citation>
    <scope>NUCLEOTIDE SEQUENCE [LARGE SCALE GENOMIC DNA]</scope>
    <source>
        <strain evidence="3">cv. DM1-3 516 R44</strain>
    </source>
</reference>
<proteinExistence type="predicted"/>
<dbReference type="Gramene" id="PGSC0003DMT400071708">
    <property type="protein sequence ID" value="PGSC0003DMT400071708"/>
    <property type="gene ID" value="PGSC0003DMG402027896"/>
</dbReference>
<feature type="compositionally biased region" description="Polar residues" evidence="1">
    <location>
        <begin position="53"/>
        <end position="63"/>
    </location>
</feature>
<name>M1CP66_SOLTU</name>
<feature type="region of interest" description="Disordered" evidence="1">
    <location>
        <begin position="27"/>
        <end position="63"/>
    </location>
</feature>
<dbReference type="HOGENOM" id="CLU_2890288_0_0_1"/>
<evidence type="ECO:0000313" key="2">
    <source>
        <dbReference type="EnsemblPlants" id="PGSC0003DMT400071708"/>
    </source>
</evidence>
<sequence length="63" mass="7251">MKSILLTNSLPPPTKFLVLRRFTPNSNKYNQMPLKPNMTSYKEKQNLERSSKSAKNLESISIP</sequence>
<dbReference type="EnsemblPlants" id="PGSC0003DMT400071708">
    <property type="protein sequence ID" value="PGSC0003DMT400071708"/>
    <property type="gene ID" value="PGSC0003DMG402027896"/>
</dbReference>
<dbReference type="InParanoid" id="M1CP66"/>
<dbReference type="Proteomes" id="UP000011115">
    <property type="component" value="Unassembled WGS sequence"/>
</dbReference>
<feature type="compositionally biased region" description="Basic and acidic residues" evidence="1">
    <location>
        <begin position="41"/>
        <end position="51"/>
    </location>
</feature>
<protein>
    <submittedName>
        <fullName evidence="2">Uncharacterized protein</fullName>
    </submittedName>
</protein>
<dbReference type="PaxDb" id="4113-PGSC0003DMT400071708"/>
<accession>M1CP66</accession>
<dbReference type="AlphaFoldDB" id="M1CP66"/>
<reference evidence="2" key="2">
    <citation type="submission" date="2015-06" db="UniProtKB">
        <authorList>
            <consortium name="EnsemblPlants"/>
        </authorList>
    </citation>
    <scope>IDENTIFICATION</scope>
    <source>
        <strain evidence="2">DM1-3 516 R44</strain>
    </source>
</reference>
<keyword evidence="3" id="KW-1185">Reference proteome</keyword>
<evidence type="ECO:0000313" key="3">
    <source>
        <dbReference type="Proteomes" id="UP000011115"/>
    </source>
</evidence>
<organism evidence="2 3">
    <name type="scientific">Solanum tuberosum</name>
    <name type="common">Potato</name>
    <dbReference type="NCBI Taxonomy" id="4113"/>
    <lineage>
        <taxon>Eukaryota</taxon>
        <taxon>Viridiplantae</taxon>
        <taxon>Streptophyta</taxon>
        <taxon>Embryophyta</taxon>
        <taxon>Tracheophyta</taxon>
        <taxon>Spermatophyta</taxon>
        <taxon>Magnoliopsida</taxon>
        <taxon>eudicotyledons</taxon>
        <taxon>Gunneridae</taxon>
        <taxon>Pentapetalae</taxon>
        <taxon>asterids</taxon>
        <taxon>lamiids</taxon>
        <taxon>Solanales</taxon>
        <taxon>Solanaceae</taxon>
        <taxon>Solanoideae</taxon>
        <taxon>Solaneae</taxon>
        <taxon>Solanum</taxon>
    </lineage>
</organism>
<evidence type="ECO:0000256" key="1">
    <source>
        <dbReference type="SAM" id="MobiDB-lite"/>
    </source>
</evidence>